<evidence type="ECO:0000313" key="2">
    <source>
        <dbReference type="Proteomes" id="UP000245207"/>
    </source>
</evidence>
<accession>A0A2U1Q357</accession>
<name>A0A2U1Q357_ARTAN</name>
<protein>
    <submittedName>
        <fullName evidence="1">Small GTPase superfamily</fullName>
    </submittedName>
</protein>
<comment type="caution">
    <text evidence="1">The sequence shown here is derived from an EMBL/GenBank/DDBJ whole genome shotgun (WGS) entry which is preliminary data.</text>
</comment>
<reference evidence="1 2" key="1">
    <citation type="journal article" date="2018" name="Mol. Plant">
        <title>The genome of Artemisia annua provides insight into the evolution of Asteraceae family and artemisinin biosynthesis.</title>
        <authorList>
            <person name="Shen Q."/>
            <person name="Zhang L."/>
            <person name="Liao Z."/>
            <person name="Wang S."/>
            <person name="Yan T."/>
            <person name="Shi P."/>
            <person name="Liu M."/>
            <person name="Fu X."/>
            <person name="Pan Q."/>
            <person name="Wang Y."/>
            <person name="Lv Z."/>
            <person name="Lu X."/>
            <person name="Zhang F."/>
            <person name="Jiang W."/>
            <person name="Ma Y."/>
            <person name="Chen M."/>
            <person name="Hao X."/>
            <person name="Li L."/>
            <person name="Tang Y."/>
            <person name="Lv G."/>
            <person name="Zhou Y."/>
            <person name="Sun X."/>
            <person name="Brodelius P.E."/>
            <person name="Rose J.K.C."/>
            <person name="Tang K."/>
        </authorList>
    </citation>
    <scope>NUCLEOTIDE SEQUENCE [LARGE SCALE GENOMIC DNA]</scope>
    <source>
        <strain evidence="2">cv. Huhao1</strain>
        <tissue evidence="1">Leaf</tissue>
    </source>
</reference>
<proteinExistence type="predicted"/>
<evidence type="ECO:0000313" key="1">
    <source>
        <dbReference type="EMBL" id="PWA92448.1"/>
    </source>
</evidence>
<gene>
    <name evidence="1" type="ORF">CTI12_AA079170</name>
</gene>
<dbReference type="Proteomes" id="UP000245207">
    <property type="component" value="Unassembled WGS sequence"/>
</dbReference>
<sequence length="74" mass="7955">MAAAMPGMELASSTKQEDLVDVNLKSTANTNRKERCLQLWGGGVGCSAVENRLREGLHVVGQTQQNGIQEDSKP</sequence>
<dbReference type="AlphaFoldDB" id="A0A2U1Q357"/>
<dbReference type="EMBL" id="PKPP01000463">
    <property type="protein sequence ID" value="PWA92448.1"/>
    <property type="molecule type" value="Genomic_DNA"/>
</dbReference>
<keyword evidence="2" id="KW-1185">Reference proteome</keyword>
<organism evidence="1 2">
    <name type="scientific">Artemisia annua</name>
    <name type="common">Sweet wormwood</name>
    <dbReference type="NCBI Taxonomy" id="35608"/>
    <lineage>
        <taxon>Eukaryota</taxon>
        <taxon>Viridiplantae</taxon>
        <taxon>Streptophyta</taxon>
        <taxon>Embryophyta</taxon>
        <taxon>Tracheophyta</taxon>
        <taxon>Spermatophyta</taxon>
        <taxon>Magnoliopsida</taxon>
        <taxon>eudicotyledons</taxon>
        <taxon>Gunneridae</taxon>
        <taxon>Pentapetalae</taxon>
        <taxon>asterids</taxon>
        <taxon>campanulids</taxon>
        <taxon>Asterales</taxon>
        <taxon>Asteraceae</taxon>
        <taxon>Asteroideae</taxon>
        <taxon>Anthemideae</taxon>
        <taxon>Artemisiinae</taxon>
        <taxon>Artemisia</taxon>
    </lineage>
</organism>